<organism evidence="1 2">
    <name type="scientific">Funiculus sociatus GB2-A5</name>
    <dbReference type="NCBI Taxonomy" id="2933946"/>
    <lineage>
        <taxon>Bacteria</taxon>
        <taxon>Bacillati</taxon>
        <taxon>Cyanobacteriota</taxon>
        <taxon>Cyanophyceae</taxon>
        <taxon>Coleofasciculales</taxon>
        <taxon>Coleofasciculaceae</taxon>
        <taxon>Funiculus</taxon>
    </lineage>
</organism>
<sequence length="170" mass="20084">MTKESDEQSMNHSWKVHNRTSKNDFECALIAYWEVSFDPISDDYTPEEIDAYELLKKWLKQVQSKYPNGLVPIYWSVKSKEHAIFEFMPFQFKHSAGMFREDFLTFFTWPVNSMTGERLNWLMLPVADKLWNSKRADKGGFIQEATGWKPAVLQPYIYLPALMNILDKQQ</sequence>
<accession>A0ABV0JUV2</accession>
<evidence type="ECO:0000313" key="1">
    <source>
        <dbReference type="EMBL" id="MEP0867229.1"/>
    </source>
</evidence>
<evidence type="ECO:0000313" key="2">
    <source>
        <dbReference type="Proteomes" id="UP001442494"/>
    </source>
</evidence>
<comment type="caution">
    <text evidence="1">The sequence shown here is derived from an EMBL/GenBank/DDBJ whole genome shotgun (WGS) entry which is preliminary data.</text>
</comment>
<keyword evidence="2" id="KW-1185">Reference proteome</keyword>
<dbReference type="RefSeq" id="WP_190418623.1">
    <property type="nucleotide sequence ID" value="NZ_JAMPKK010000063.1"/>
</dbReference>
<reference evidence="1 2" key="1">
    <citation type="submission" date="2022-04" db="EMBL/GenBank/DDBJ databases">
        <title>Positive selection, recombination, and allopatry shape intraspecific diversity of widespread and dominant cyanobacteria.</title>
        <authorList>
            <person name="Wei J."/>
            <person name="Shu W."/>
            <person name="Hu C."/>
        </authorList>
    </citation>
    <scope>NUCLEOTIDE SEQUENCE [LARGE SCALE GENOMIC DNA]</scope>
    <source>
        <strain evidence="1 2">GB2-A5</strain>
    </source>
</reference>
<name>A0ABV0JUV2_9CYAN</name>
<proteinExistence type="predicted"/>
<dbReference type="EMBL" id="JAMPKK010000063">
    <property type="protein sequence ID" value="MEP0867229.1"/>
    <property type="molecule type" value="Genomic_DNA"/>
</dbReference>
<dbReference type="Proteomes" id="UP001442494">
    <property type="component" value="Unassembled WGS sequence"/>
</dbReference>
<protein>
    <submittedName>
        <fullName evidence="1">Uncharacterized protein</fullName>
    </submittedName>
</protein>
<gene>
    <name evidence="1" type="ORF">NDI37_22515</name>
</gene>